<evidence type="ECO:0000313" key="6">
    <source>
        <dbReference type="Proteomes" id="UP000233524"/>
    </source>
</evidence>
<dbReference type="Pfam" id="PF03537">
    <property type="entry name" value="Glyco_hydro_114"/>
    <property type="match status" value="1"/>
</dbReference>
<feature type="transmembrane region" description="Helical" evidence="3">
    <location>
        <begin position="28"/>
        <end position="51"/>
    </location>
</feature>
<comment type="caution">
    <text evidence="5">The sequence shown here is derived from an EMBL/GenBank/DDBJ whole genome shotgun (WGS) entry which is preliminary data.</text>
</comment>
<dbReference type="EMBL" id="NLAX01001139">
    <property type="protein sequence ID" value="PKS05915.1"/>
    <property type="molecule type" value="Genomic_DNA"/>
</dbReference>
<dbReference type="PANTHER" id="PTHR35273">
    <property type="entry name" value="ALPHA-1,4 POLYGALACTOSAMINIDASE, PUTATIVE (AFU_ORTHOLOGUE AFUA_3G07890)-RELATED"/>
    <property type="match status" value="1"/>
</dbReference>
<keyword evidence="6" id="KW-1185">Reference proteome</keyword>
<keyword evidence="3" id="KW-0472">Membrane</keyword>
<dbReference type="OrthoDB" id="2108802at2759"/>
<organism evidence="5 6">
    <name type="scientific">Lomentospora prolificans</name>
    <dbReference type="NCBI Taxonomy" id="41688"/>
    <lineage>
        <taxon>Eukaryota</taxon>
        <taxon>Fungi</taxon>
        <taxon>Dikarya</taxon>
        <taxon>Ascomycota</taxon>
        <taxon>Pezizomycotina</taxon>
        <taxon>Sordariomycetes</taxon>
        <taxon>Hypocreomycetidae</taxon>
        <taxon>Microascales</taxon>
        <taxon>Microascaceae</taxon>
        <taxon>Lomentospora</taxon>
    </lineage>
</organism>
<dbReference type="Proteomes" id="UP000233524">
    <property type="component" value="Unassembled WGS sequence"/>
</dbReference>
<feature type="domain" description="Glycoside-hydrolase family GH114 TIM-barrel" evidence="4">
    <location>
        <begin position="80"/>
        <end position="313"/>
    </location>
</feature>
<evidence type="ECO:0000259" key="4">
    <source>
        <dbReference type="Pfam" id="PF03537"/>
    </source>
</evidence>
<dbReference type="PANTHER" id="PTHR35273:SF2">
    <property type="entry name" value="ALPHA-GALACTOSIDASE"/>
    <property type="match status" value="1"/>
</dbReference>
<dbReference type="SUPFAM" id="SSF51445">
    <property type="entry name" value="(Trans)glycosidases"/>
    <property type="match status" value="1"/>
</dbReference>
<proteinExistence type="predicted"/>
<dbReference type="InterPro" id="IPR004352">
    <property type="entry name" value="GH114_TIM-barrel"/>
</dbReference>
<evidence type="ECO:0000313" key="5">
    <source>
        <dbReference type="EMBL" id="PKS05915.1"/>
    </source>
</evidence>
<dbReference type="VEuPathDB" id="FungiDB:jhhlp_007746"/>
<dbReference type="STRING" id="41688.A0A2N3N0G8"/>
<dbReference type="GO" id="GO:0004557">
    <property type="term" value="F:alpha-galactosidase activity"/>
    <property type="evidence" value="ECO:0007669"/>
    <property type="project" value="UniProtKB-EC"/>
</dbReference>
<dbReference type="InterPro" id="IPR013785">
    <property type="entry name" value="Aldolase_TIM"/>
</dbReference>
<name>A0A2N3N0G8_9PEZI</name>
<reference evidence="5 6" key="1">
    <citation type="journal article" date="2017" name="G3 (Bethesda)">
        <title>First Draft Genome Sequence of the Pathogenic Fungus Lomentospora prolificans (Formerly Scedosporium prolificans).</title>
        <authorList>
            <person name="Luo R."/>
            <person name="Zimin A."/>
            <person name="Workman R."/>
            <person name="Fan Y."/>
            <person name="Pertea G."/>
            <person name="Grossman N."/>
            <person name="Wear M.P."/>
            <person name="Jia B."/>
            <person name="Miller H."/>
            <person name="Casadevall A."/>
            <person name="Timp W."/>
            <person name="Zhang S.X."/>
            <person name="Salzberg S.L."/>
        </authorList>
    </citation>
    <scope>NUCLEOTIDE SEQUENCE [LARGE SCALE GENOMIC DNA]</scope>
    <source>
        <strain evidence="5 6">JHH-5317</strain>
    </source>
</reference>
<gene>
    <name evidence="5" type="ORF">jhhlp_007746</name>
</gene>
<dbReference type="EC" id="3.2.1.22" evidence="2"/>
<evidence type="ECO:0000256" key="3">
    <source>
        <dbReference type="SAM" id="Phobius"/>
    </source>
</evidence>
<sequence length="328" mass="36798">MSQLNYNSDSIKPEAASRVANPHRWRRLAFIIAAVVTVIGLALGLGLGLGLRKGDDDEDLGEPDKGVNRTLKWTPAVGDSWQILLLKPLDLSTDLEPDVLIYDLDLFNNDAEVFQELHNRDKKVICYFSAGSWEDWRDDKDKFHDSDLGSELDGWPDEKWLKLDSENVRSIMAERIKLASDKGCDAIDPDNVDGFQNDNGLDLTAKDSIDFMKFLSLEAAKYNMSTGLKNAGDIIKQVLPYVDFSVNEQCAEHDECETFEAFIQDDKPVFRIEYPKEDLTNESEIAAVSKKRCNAAGASEFSTVLKNMNLDGWVEYCDGATYNTTMDA</sequence>
<protein>
    <recommendedName>
        <fullName evidence="2">alpha-galactosidase</fullName>
        <ecNumber evidence="2">3.2.1.22</ecNumber>
    </recommendedName>
</protein>
<keyword evidence="3" id="KW-1133">Transmembrane helix</keyword>
<keyword evidence="3" id="KW-0812">Transmembrane</keyword>
<comment type="catalytic activity">
    <reaction evidence="1">
        <text>Hydrolysis of terminal, non-reducing alpha-D-galactose residues in alpha-D-galactosides, including galactose oligosaccharides, galactomannans and galactolipids.</text>
        <dbReference type="EC" id="3.2.1.22"/>
    </reaction>
</comment>
<evidence type="ECO:0000256" key="2">
    <source>
        <dbReference type="ARBA" id="ARBA00012755"/>
    </source>
</evidence>
<accession>A0A2N3N0G8</accession>
<dbReference type="InParanoid" id="A0A2N3N0G8"/>
<dbReference type="AlphaFoldDB" id="A0A2N3N0G8"/>
<evidence type="ECO:0000256" key="1">
    <source>
        <dbReference type="ARBA" id="ARBA00001255"/>
    </source>
</evidence>
<dbReference type="InterPro" id="IPR017853">
    <property type="entry name" value="GH"/>
</dbReference>
<dbReference type="Gene3D" id="3.20.20.70">
    <property type="entry name" value="Aldolase class I"/>
    <property type="match status" value="1"/>
</dbReference>